<dbReference type="GO" id="GO:0005789">
    <property type="term" value="C:endoplasmic reticulum membrane"/>
    <property type="evidence" value="ECO:0007669"/>
    <property type="project" value="UniProtKB-SubCell"/>
</dbReference>
<evidence type="ECO:0000313" key="15">
    <source>
        <dbReference type="Proteomes" id="UP000053424"/>
    </source>
</evidence>
<reference evidence="14 15" key="1">
    <citation type="submission" date="2014-04" db="EMBL/GenBank/DDBJ databases">
        <authorList>
            <consortium name="DOE Joint Genome Institute"/>
            <person name="Kuo A."/>
            <person name="Gay G."/>
            <person name="Dore J."/>
            <person name="Kohler A."/>
            <person name="Nagy L.G."/>
            <person name="Floudas D."/>
            <person name="Copeland A."/>
            <person name="Barry K.W."/>
            <person name="Cichocki N."/>
            <person name="Veneault-Fourrey C."/>
            <person name="LaButti K."/>
            <person name="Lindquist E.A."/>
            <person name="Lipzen A."/>
            <person name="Lundell T."/>
            <person name="Morin E."/>
            <person name="Murat C."/>
            <person name="Sun H."/>
            <person name="Tunlid A."/>
            <person name="Henrissat B."/>
            <person name="Grigoriev I.V."/>
            <person name="Hibbett D.S."/>
            <person name="Martin F."/>
            <person name="Nordberg H.P."/>
            <person name="Cantor M.N."/>
            <person name="Hua S.X."/>
        </authorList>
    </citation>
    <scope>NUCLEOTIDE SEQUENCE [LARGE SCALE GENOMIC DNA]</scope>
    <source>
        <strain evidence="15">h7</strain>
    </source>
</reference>
<feature type="transmembrane region" description="Helical" evidence="12">
    <location>
        <begin position="313"/>
        <end position="331"/>
    </location>
</feature>
<keyword evidence="15" id="KW-1185">Reference proteome</keyword>
<feature type="transmembrane region" description="Helical" evidence="12">
    <location>
        <begin position="283"/>
        <end position="301"/>
    </location>
</feature>
<sequence>MQLLFPKPLLTTSSAHLISLGLGAVYVGSIYLSKNARLRFTSRTRLKRTPHGDDNGGNGNDHANELRERERQKNERWRDDPDVIRARLVAVSIATVVCILCVLAVLWSNVGGTLQTLDIVLEATLLRLGFPSLNPFAFHFNARTLLPHLVTPMLFLGPIFTGYLGGELPGQRNWMWRTHIVARFFRIQGLRNYWIAPITEEIVFRACVLAIYHLSGASRTKMIFLAPLTFGLAHVHHCWETYNRYGRTIAAAKYAAIATLLQLSYTTLFGFLVSYLFLRTGSILVPITAHMWCNVMGLPEIGYELKRFRKYRIAIITTYLTGIAAFTYLLGRWTETEGNFYWPSEGAEAVYGKY</sequence>
<keyword evidence="8 12" id="KW-0472">Membrane</keyword>
<feature type="transmembrane region" description="Helical" evidence="12">
    <location>
        <begin position="86"/>
        <end position="107"/>
    </location>
</feature>
<feature type="compositionally biased region" description="Basic and acidic residues" evidence="11">
    <location>
        <begin position="62"/>
        <end position="75"/>
    </location>
</feature>
<evidence type="ECO:0000256" key="6">
    <source>
        <dbReference type="ARBA" id="ARBA00022824"/>
    </source>
</evidence>
<feature type="region of interest" description="Disordered" evidence="11">
    <location>
        <begin position="43"/>
        <end position="75"/>
    </location>
</feature>
<keyword evidence="3" id="KW-0645">Protease</keyword>
<evidence type="ECO:0000256" key="12">
    <source>
        <dbReference type="SAM" id="Phobius"/>
    </source>
</evidence>
<feature type="transmembrane region" description="Helical" evidence="12">
    <location>
        <begin position="254"/>
        <end position="277"/>
    </location>
</feature>
<comment type="similarity">
    <text evidence="2">Belongs to the peptidase U48 family.</text>
</comment>
<dbReference type="InterPro" id="IPR039731">
    <property type="entry name" value="Rce1"/>
</dbReference>
<evidence type="ECO:0000256" key="5">
    <source>
        <dbReference type="ARBA" id="ARBA00022801"/>
    </source>
</evidence>
<dbReference type="AlphaFoldDB" id="A0A0C2XF42"/>
<dbReference type="EMBL" id="KN831804">
    <property type="protein sequence ID" value="KIM36558.1"/>
    <property type="molecule type" value="Genomic_DNA"/>
</dbReference>
<evidence type="ECO:0000256" key="2">
    <source>
        <dbReference type="ARBA" id="ARBA00006897"/>
    </source>
</evidence>
<protein>
    <recommendedName>
        <fullName evidence="10">intramembrane prenyl-peptidase Rce1</fullName>
        <ecNumber evidence="10">3.4.26.1</ecNumber>
    </recommendedName>
</protein>
<evidence type="ECO:0000256" key="10">
    <source>
        <dbReference type="ARBA" id="ARBA00049729"/>
    </source>
</evidence>
<dbReference type="InterPro" id="IPR003675">
    <property type="entry name" value="Rce1/LyrA-like_dom"/>
</dbReference>
<proteinExistence type="inferred from homology"/>
<dbReference type="EC" id="3.4.26.1" evidence="10"/>
<dbReference type="GO" id="GO:0071586">
    <property type="term" value="P:CAAX-box protein processing"/>
    <property type="evidence" value="ECO:0007669"/>
    <property type="project" value="InterPro"/>
</dbReference>
<dbReference type="STRING" id="686832.A0A0C2XF42"/>
<keyword evidence="6" id="KW-0256">Endoplasmic reticulum</keyword>
<dbReference type="OrthoDB" id="271604at2759"/>
<comment type="subcellular location">
    <subcellularLocation>
        <location evidence="1">Endoplasmic reticulum membrane</location>
        <topology evidence="1">Multi-pass membrane protein</topology>
    </subcellularLocation>
</comment>
<feature type="domain" description="CAAX prenyl protease 2/Lysostaphin resistance protein A-like" evidence="13">
    <location>
        <begin position="187"/>
        <end position="296"/>
    </location>
</feature>
<name>A0A0C2XF42_HEBCY</name>
<evidence type="ECO:0000256" key="8">
    <source>
        <dbReference type="ARBA" id="ARBA00023136"/>
    </source>
</evidence>
<evidence type="ECO:0000259" key="13">
    <source>
        <dbReference type="Pfam" id="PF02517"/>
    </source>
</evidence>
<dbReference type="GO" id="GO:0004222">
    <property type="term" value="F:metalloendopeptidase activity"/>
    <property type="evidence" value="ECO:0007669"/>
    <property type="project" value="InterPro"/>
</dbReference>
<comment type="catalytic activity">
    <reaction evidence="9">
        <text>Hydrolyzes the peptide bond -P2-(S-farnesyl or geranylgeranyl)C-P1'-P2'-P3'-COOH where P1' and P2' are amino acids with aliphatic sidechains and P3' is any C-terminal residue.</text>
        <dbReference type="EC" id="3.4.26.1"/>
    </reaction>
</comment>
<evidence type="ECO:0000256" key="11">
    <source>
        <dbReference type="SAM" id="MobiDB-lite"/>
    </source>
</evidence>
<keyword evidence="5" id="KW-0378">Hydrolase</keyword>
<evidence type="ECO:0000313" key="14">
    <source>
        <dbReference type="EMBL" id="KIM36558.1"/>
    </source>
</evidence>
<dbReference type="Proteomes" id="UP000053424">
    <property type="component" value="Unassembled WGS sequence"/>
</dbReference>
<evidence type="ECO:0000256" key="7">
    <source>
        <dbReference type="ARBA" id="ARBA00022989"/>
    </source>
</evidence>
<dbReference type="PANTHER" id="PTHR13046">
    <property type="entry name" value="PROTEASE U48 CAAX PRENYL PROTEASE RCE1"/>
    <property type="match status" value="1"/>
</dbReference>
<evidence type="ECO:0000256" key="4">
    <source>
        <dbReference type="ARBA" id="ARBA00022692"/>
    </source>
</evidence>
<dbReference type="PANTHER" id="PTHR13046:SF0">
    <property type="entry name" value="CAAX PRENYL PROTEASE 2"/>
    <property type="match status" value="1"/>
</dbReference>
<organism evidence="14 15">
    <name type="scientific">Hebeloma cylindrosporum</name>
    <dbReference type="NCBI Taxonomy" id="76867"/>
    <lineage>
        <taxon>Eukaryota</taxon>
        <taxon>Fungi</taxon>
        <taxon>Dikarya</taxon>
        <taxon>Basidiomycota</taxon>
        <taxon>Agaricomycotina</taxon>
        <taxon>Agaricomycetes</taxon>
        <taxon>Agaricomycetidae</taxon>
        <taxon>Agaricales</taxon>
        <taxon>Agaricineae</taxon>
        <taxon>Hymenogastraceae</taxon>
        <taxon>Hebeloma</taxon>
    </lineage>
</organism>
<accession>A0A0C2XF42</accession>
<dbReference type="Pfam" id="PF02517">
    <property type="entry name" value="Rce1-like"/>
    <property type="match status" value="1"/>
</dbReference>
<evidence type="ECO:0000256" key="3">
    <source>
        <dbReference type="ARBA" id="ARBA00022670"/>
    </source>
</evidence>
<keyword evidence="7 12" id="KW-1133">Transmembrane helix</keyword>
<keyword evidence="4 12" id="KW-0812">Transmembrane</keyword>
<reference evidence="15" key="2">
    <citation type="submission" date="2015-01" db="EMBL/GenBank/DDBJ databases">
        <title>Evolutionary Origins and Diversification of the Mycorrhizal Mutualists.</title>
        <authorList>
            <consortium name="DOE Joint Genome Institute"/>
            <consortium name="Mycorrhizal Genomics Consortium"/>
            <person name="Kohler A."/>
            <person name="Kuo A."/>
            <person name="Nagy L.G."/>
            <person name="Floudas D."/>
            <person name="Copeland A."/>
            <person name="Barry K.W."/>
            <person name="Cichocki N."/>
            <person name="Veneault-Fourrey C."/>
            <person name="LaButti K."/>
            <person name="Lindquist E.A."/>
            <person name="Lipzen A."/>
            <person name="Lundell T."/>
            <person name="Morin E."/>
            <person name="Murat C."/>
            <person name="Riley R."/>
            <person name="Ohm R."/>
            <person name="Sun H."/>
            <person name="Tunlid A."/>
            <person name="Henrissat B."/>
            <person name="Grigoriev I.V."/>
            <person name="Hibbett D.S."/>
            <person name="Martin F."/>
        </authorList>
    </citation>
    <scope>NUCLEOTIDE SEQUENCE [LARGE SCALE GENOMIC DNA]</scope>
    <source>
        <strain evidence="15">h7</strain>
    </source>
</reference>
<evidence type="ECO:0000256" key="9">
    <source>
        <dbReference type="ARBA" id="ARBA00047280"/>
    </source>
</evidence>
<feature type="transmembrane region" description="Helical" evidence="12">
    <location>
        <begin position="15"/>
        <end position="33"/>
    </location>
</feature>
<feature type="transmembrane region" description="Helical" evidence="12">
    <location>
        <begin position="145"/>
        <end position="165"/>
    </location>
</feature>
<evidence type="ECO:0000256" key="1">
    <source>
        <dbReference type="ARBA" id="ARBA00004477"/>
    </source>
</evidence>
<gene>
    <name evidence="14" type="ORF">M413DRAFT_449099</name>
</gene>
<dbReference type="HOGENOM" id="CLU_049909_1_0_1"/>